<dbReference type="AlphaFoldDB" id="A0AAV4IDG6"/>
<feature type="compositionally biased region" description="Polar residues" evidence="1">
    <location>
        <begin position="95"/>
        <end position="114"/>
    </location>
</feature>
<protein>
    <submittedName>
        <fullName evidence="3">Uncharacterized protein</fullName>
    </submittedName>
</protein>
<dbReference type="InterPro" id="IPR027973">
    <property type="entry name" value="FSAF1-like"/>
</dbReference>
<sequence length="187" mass="20962">MIDGENMGDKAELSESEVYETKTIEAVDIVKLQASSSQRSTLTFEQAVNLVHKVTDPYPEADLKFDTRRDMSKPKKPVEVVVFNNPWKGKDRNSSGDNQKGTAKTSSAGPSNARPQFDQKKAKYEIRKLGIHGMDKKNKQNAMADLLIELGAAVGSLFVFHFFFFDVLSQAISPVSLIHVYYVTWSR</sequence>
<organism evidence="3 4">
    <name type="scientific">Elysia marginata</name>
    <dbReference type="NCBI Taxonomy" id="1093978"/>
    <lineage>
        <taxon>Eukaryota</taxon>
        <taxon>Metazoa</taxon>
        <taxon>Spiralia</taxon>
        <taxon>Lophotrochozoa</taxon>
        <taxon>Mollusca</taxon>
        <taxon>Gastropoda</taxon>
        <taxon>Heterobranchia</taxon>
        <taxon>Euthyneura</taxon>
        <taxon>Panpulmonata</taxon>
        <taxon>Sacoglossa</taxon>
        <taxon>Placobranchoidea</taxon>
        <taxon>Plakobranchidae</taxon>
        <taxon>Elysia</taxon>
    </lineage>
</organism>
<name>A0AAV4IDG6_9GAST</name>
<feature type="region of interest" description="Disordered" evidence="1">
    <location>
        <begin position="82"/>
        <end position="117"/>
    </location>
</feature>
<evidence type="ECO:0000256" key="2">
    <source>
        <dbReference type="SAM" id="Phobius"/>
    </source>
</evidence>
<dbReference type="PANTHER" id="PTHR28366">
    <property type="entry name" value="CHROMOSOME 1 OPEN READING FRAME 131"/>
    <property type="match status" value="1"/>
</dbReference>
<dbReference type="Proteomes" id="UP000762676">
    <property type="component" value="Unassembled WGS sequence"/>
</dbReference>
<proteinExistence type="predicted"/>
<gene>
    <name evidence="3" type="ORF">ElyMa_002983800</name>
</gene>
<evidence type="ECO:0000256" key="1">
    <source>
        <dbReference type="SAM" id="MobiDB-lite"/>
    </source>
</evidence>
<dbReference type="PANTHER" id="PTHR28366:SF1">
    <property type="entry name" value="CHROMOSOME 1 OPEN READING FRAME 131"/>
    <property type="match status" value="1"/>
</dbReference>
<keyword evidence="2" id="KW-0812">Transmembrane</keyword>
<reference evidence="3 4" key="1">
    <citation type="journal article" date="2021" name="Elife">
        <title>Chloroplast acquisition without the gene transfer in kleptoplastic sea slugs, Plakobranchus ocellatus.</title>
        <authorList>
            <person name="Maeda T."/>
            <person name="Takahashi S."/>
            <person name="Yoshida T."/>
            <person name="Shimamura S."/>
            <person name="Takaki Y."/>
            <person name="Nagai Y."/>
            <person name="Toyoda A."/>
            <person name="Suzuki Y."/>
            <person name="Arimoto A."/>
            <person name="Ishii H."/>
            <person name="Satoh N."/>
            <person name="Nishiyama T."/>
            <person name="Hasebe M."/>
            <person name="Maruyama T."/>
            <person name="Minagawa J."/>
            <person name="Obokata J."/>
            <person name="Shigenobu S."/>
        </authorList>
    </citation>
    <scope>NUCLEOTIDE SEQUENCE [LARGE SCALE GENOMIC DNA]</scope>
</reference>
<evidence type="ECO:0000313" key="3">
    <source>
        <dbReference type="EMBL" id="GFS07239.1"/>
    </source>
</evidence>
<keyword evidence="2" id="KW-0472">Membrane</keyword>
<dbReference type="InterPro" id="IPR052852">
    <property type="entry name" value="SSU_Processome_Comp"/>
</dbReference>
<comment type="caution">
    <text evidence="3">The sequence shown here is derived from an EMBL/GenBank/DDBJ whole genome shotgun (WGS) entry which is preliminary data.</text>
</comment>
<dbReference type="Pfam" id="PF15375">
    <property type="entry name" value="FSAF1"/>
    <property type="match status" value="1"/>
</dbReference>
<dbReference type="EMBL" id="BMAT01006157">
    <property type="protein sequence ID" value="GFS07239.1"/>
    <property type="molecule type" value="Genomic_DNA"/>
</dbReference>
<feature type="transmembrane region" description="Helical" evidence="2">
    <location>
        <begin position="146"/>
        <end position="165"/>
    </location>
</feature>
<evidence type="ECO:0000313" key="4">
    <source>
        <dbReference type="Proteomes" id="UP000762676"/>
    </source>
</evidence>
<accession>A0AAV4IDG6</accession>
<keyword evidence="2" id="KW-1133">Transmembrane helix</keyword>
<keyword evidence="4" id="KW-1185">Reference proteome</keyword>